<gene>
    <name evidence="1" type="ORF">KEH51_29505</name>
</gene>
<proteinExistence type="predicted"/>
<protein>
    <submittedName>
        <fullName evidence="1">Uncharacterized protein</fullName>
    </submittedName>
</protein>
<dbReference type="Proteomes" id="UP000680045">
    <property type="component" value="Unassembled WGS sequence"/>
</dbReference>
<dbReference type="AlphaFoldDB" id="A0A941J863"/>
<sequence length="49" mass="5590">MYVVELKNQAKMSTAALSGIEKLPEVEYIEAVKTTRHFLPTFNHRINGL</sequence>
<evidence type="ECO:0000313" key="2">
    <source>
        <dbReference type="Proteomes" id="UP000680045"/>
    </source>
</evidence>
<organism evidence="1 2">
    <name type="scientific">Peribacillus frigoritolerans</name>
    <dbReference type="NCBI Taxonomy" id="450367"/>
    <lineage>
        <taxon>Bacteria</taxon>
        <taxon>Bacillati</taxon>
        <taxon>Bacillota</taxon>
        <taxon>Bacilli</taxon>
        <taxon>Bacillales</taxon>
        <taxon>Bacillaceae</taxon>
        <taxon>Peribacillus</taxon>
    </lineage>
</organism>
<name>A0A941J863_9BACI</name>
<reference evidence="1" key="1">
    <citation type="submission" date="2021-04" db="EMBL/GenBank/DDBJ databases">
        <title>Whole genome sequencing of Enterococci isolates from hospitalized patients.</title>
        <authorList>
            <person name="Ogoti B.M."/>
            <person name="Onyambu F.G."/>
        </authorList>
    </citation>
    <scope>NUCLEOTIDE SEQUENCE</scope>
    <source>
        <strain evidence="1">242</strain>
    </source>
</reference>
<accession>A0A941J863</accession>
<dbReference type="EMBL" id="JAGTPW010000096">
    <property type="protein sequence ID" value="MBR8646395.1"/>
    <property type="molecule type" value="Genomic_DNA"/>
</dbReference>
<comment type="caution">
    <text evidence="1">The sequence shown here is derived from an EMBL/GenBank/DDBJ whole genome shotgun (WGS) entry which is preliminary data.</text>
</comment>
<evidence type="ECO:0000313" key="1">
    <source>
        <dbReference type="EMBL" id="MBR8646395.1"/>
    </source>
</evidence>